<dbReference type="InterPro" id="IPR009057">
    <property type="entry name" value="Homeodomain-like_sf"/>
</dbReference>
<evidence type="ECO:0000256" key="5">
    <source>
        <dbReference type="SAM" id="MobiDB-lite"/>
    </source>
</evidence>
<reference evidence="7 8" key="1">
    <citation type="submission" date="2023-02" db="EMBL/GenBank/DDBJ databases">
        <title>Novel Oscillospiraceae bacterial genomes.</title>
        <authorList>
            <person name="Srinivasan S."/>
            <person name="Austin M.N."/>
            <person name="Fiedler T.L."/>
            <person name="Strenk S.M."/>
            <person name="Agnew K.J."/>
            <person name="Nagana Gowda G.A."/>
            <person name="Raftery D."/>
            <person name="Beamer M.A."/>
            <person name="Achilles S.L."/>
            <person name="Wiesenfeld H.C."/>
            <person name="Fredricks D.N."/>
            <person name="Hillier S.L."/>
        </authorList>
    </citation>
    <scope>NUCLEOTIDE SEQUENCE [LARGE SCALE GENOMIC DNA]</scope>
    <source>
        <strain evidence="7 8">CHIC02 1186E3-8</strain>
    </source>
</reference>
<dbReference type="PANTHER" id="PTHR30055:SF234">
    <property type="entry name" value="HTH-TYPE TRANSCRIPTIONAL REGULATOR BETI"/>
    <property type="match status" value="1"/>
</dbReference>
<feature type="domain" description="HTH tetR-type" evidence="6">
    <location>
        <begin position="10"/>
        <end position="70"/>
    </location>
</feature>
<dbReference type="InterPro" id="IPR050109">
    <property type="entry name" value="HTH-type_TetR-like_transc_reg"/>
</dbReference>
<evidence type="ECO:0000313" key="7">
    <source>
        <dbReference type="EMBL" id="WEG36048.1"/>
    </source>
</evidence>
<dbReference type="InterPro" id="IPR001647">
    <property type="entry name" value="HTH_TetR"/>
</dbReference>
<protein>
    <submittedName>
        <fullName evidence="7">TetR/AcrR family transcriptional regulator</fullName>
    </submittedName>
</protein>
<dbReference type="Pfam" id="PF00440">
    <property type="entry name" value="TetR_N"/>
    <property type="match status" value="1"/>
</dbReference>
<evidence type="ECO:0000313" key="8">
    <source>
        <dbReference type="Proteomes" id="UP001220478"/>
    </source>
</evidence>
<dbReference type="EMBL" id="CP118868">
    <property type="protein sequence ID" value="WEG36048.1"/>
    <property type="molecule type" value="Genomic_DNA"/>
</dbReference>
<evidence type="ECO:0000256" key="3">
    <source>
        <dbReference type="ARBA" id="ARBA00023163"/>
    </source>
</evidence>
<gene>
    <name evidence="7" type="ORF">PYS61_02445</name>
</gene>
<feature type="DNA-binding region" description="H-T-H motif" evidence="4">
    <location>
        <begin position="33"/>
        <end position="52"/>
    </location>
</feature>
<dbReference type="RefSeq" id="WP_315572057.1">
    <property type="nucleotide sequence ID" value="NZ_CP118868.1"/>
</dbReference>
<dbReference type="PRINTS" id="PR00455">
    <property type="entry name" value="HTHTETR"/>
</dbReference>
<evidence type="ECO:0000256" key="1">
    <source>
        <dbReference type="ARBA" id="ARBA00023015"/>
    </source>
</evidence>
<dbReference type="PANTHER" id="PTHR30055">
    <property type="entry name" value="HTH-TYPE TRANSCRIPTIONAL REGULATOR RUTR"/>
    <property type="match status" value="1"/>
</dbReference>
<sequence>MVRNKRLNFDERKQQIKRAAARIFTEKGFENTTMEDLVKETGLSKGGLYHYYKNTTGILYDIMLDGIVYRNKVIMRSIADGSRWSIEFLAEEMAKKAVDANELMPVYVELLLAKKRNSRLEEVYKQLERTTFELFEAQHIDTKSFGLTSNQVTFMTFFVNAIILSANVLKEHALVQSNQALIKEMFLFILKQIDSGNGTSRAESAHAQQQCKSRPHVISSPSAKEPL</sequence>
<evidence type="ECO:0000259" key="6">
    <source>
        <dbReference type="PROSITE" id="PS50977"/>
    </source>
</evidence>
<evidence type="ECO:0000256" key="4">
    <source>
        <dbReference type="PROSITE-ProRule" id="PRU00335"/>
    </source>
</evidence>
<feature type="compositionally biased region" description="Polar residues" evidence="5">
    <location>
        <begin position="200"/>
        <end position="212"/>
    </location>
</feature>
<organism evidence="7 8">
    <name type="scientific">Amygdalobacter indicium</name>
    <dbReference type="NCBI Taxonomy" id="3029272"/>
    <lineage>
        <taxon>Bacteria</taxon>
        <taxon>Bacillati</taxon>
        <taxon>Bacillota</taxon>
        <taxon>Clostridia</taxon>
        <taxon>Eubacteriales</taxon>
        <taxon>Oscillospiraceae</taxon>
        <taxon>Amygdalobacter</taxon>
    </lineage>
</organism>
<dbReference type="Proteomes" id="UP001220478">
    <property type="component" value="Chromosome"/>
</dbReference>
<keyword evidence="1" id="KW-0805">Transcription regulation</keyword>
<dbReference type="SUPFAM" id="SSF46689">
    <property type="entry name" value="Homeodomain-like"/>
    <property type="match status" value="1"/>
</dbReference>
<accession>A0ABY8C9S8</accession>
<name>A0ABY8C9S8_9FIRM</name>
<dbReference type="Gene3D" id="1.10.357.10">
    <property type="entry name" value="Tetracycline Repressor, domain 2"/>
    <property type="match status" value="1"/>
</dbReference>
<evidence type="ECO:0000256" key="2">
    <source>
        <dbReference type="ARBA" id="ARBA00023125"/>
    </source>
</evidence>
<keyword evidence="2 4" id="KW-0238">DNA-binding</keyword>
<keyword evidence="8" id="KW-1185">Reference proteome</keyword>
<proteinExistence type="predicted"/>
<feature type="region of interest" description="Disordered" evidence="5">
    <location>
        <begin position="200"/>
        <end position="227"/>
    </location>
</feature>
<dbReference type="PROSITE" id="PS50977">
    <property type="entry name" value="HTH_TETR_2"/>
    <property type="match status" value="1"/>
</dbReference>
<keyword evidence="3" id="KW-0804">Transcription</keyword>